<dbReference type="OrthoDB" id="693437at2759"/>
<feature type="compositionally biased region" description="Basic and acidic residues" evidence="1">
    <location>
        <begin position="64"/>
        <end position="82"/>
    </location>
</feature>
<dbReference type="KEGG" id="nnu:104603542"/>
<dbReference type="FunCoup" id="A0A1U8AEB5">
    <property type="interactions" value="41"/>
</dbReference>
<dbReference type="PANTHER" id="PTHR33143:SF3">
    <property type="entry name" value="VQ MOTIF-CONTAINING PROTEIN 17-RELATED"/>
    <property type="match status" value="1"/>
</dbReference>
<evidence type="ECO:0000313" key="3">
    <source>
        <dbReference type="RefSeq" id="XP_010265905.1"/>
    </source>
</evidence>
<organism evidence="2 3">
    <name type="scientific">Nelumbo nucifera</name>
    <name type="common">Sacred lotus</name>
    <dbReference type="NCBI Taxonomy" id="4432"/>
    <lineage>
        <taxon>Eukaryota</taxon>
        <taxon>Viridiplantae</taxon>
        <taxon>Streptophyta</taxon>
        <taxon>Embryophyta</taxon>
        <taxon>Tracheophyta</taxon>
        <taxon>Spermatophyta</taxon>
        <taxon>Magnoliopsida</taxon>
        <taxon>Proteales</taxon>
        <taxon>Nelumbonaceae</taxon>
        <taxon>Nelumbo</taxon>
    </lineage>
</organism>
<dbReference type="PANTHER" id="PTHR33143">
    <property type="entry name" value="F16F4.1 PROTEIN-RELATED"/>
    <property type="match status" value="1"/>
</dbReference>
<evidence type="ECO:0000313" key="2">
    <source>
        <dbReference type="Proteomes" id="UP000189703"/>
    </source>
</evidence>
<dbReference type="OMA" id="PSTMLNC"/>
<name>A0A1U8AEB5_NELNU</name>
<gene>
    <name evidence="3" type="primary">LOC104603542</name>
</gene>
<dbReference type="InterPro" id="IPR008889">
    <property type="entry name" value="VQ"/>
</dbReference>
<dbReference type="GO" id="GO:0005634">
    <property type="term" value="C:nucleus"/>
    <property type="evidence" value="ECO:0000318"/>
    <property type="project" value="GO_Central"/>
</dbReference>
<dbReference type="RefSeq" id="XP_010265905.1">
    <property type="nucleotide sequence ID" value="XM_010267603.2"/>
</dbReference>
<proteinExistence type="predicted"/>
<dbReference type="STRING" id="4432.A0A1U8AEB5"/>
<keyword evidence="2" id="KW-1185">Reference proteome</keyword>
<evidence type="ECO:0000256" key="1">
    <source>
        <dbReference type="SAM" id="MobiDB-lite"/>
    </source>
</evidence>
<protein>
    <submittedName>
        <fullName evidence="3">VQ motif-containing protein 25-like</fullName>
    </submittedName>
</protein>
<dbReference type="Pfam" id="PF05678">
    <property type="entry name" value="VQ"/>
    <property type="match status" value="1"/>
</dbReference>
<dbReference type="GeneID" id="104603542"/>
<dbReference type="AlphaFoldDB" id="A0A1U8AEB5"/>
<dbReference type="InterPro" id="IPR039607">
    <property type="entry name" value="VQ_8/17/18/20/21/25"/>
</dbReference>
<reference evidence="3" key="1">
    <citation type="submission" date="2025-08" db="UniProtKB">
        <authorList>
            <consortium name="RefSeq"/>
        </authorList>
    </citation>
    <scope>IDENTIFICATION</scope>
</reference>
<sequence length="165" mass="18730">MEEKMKRQACKPNAVTPALAMHRDSHVISKFKPKIRIIHIFAPEVIKTDAANFRELVQRLTGKPTDRKSRKDNKSRIMEAKQDQPVQAATELREESQNSSYSYGGSSIKEEEDQEEEMWRCQIPTADFLGGLDFDGFFKGFDVGEFPFLPLSSSNVDVFGETPLS</sequence>
<accession>A0A1U8AEB5</accession>
<feature type="region of interest" description="Disordered" evidence="1">
    <location>
        <begin position="61"/>
        <end position="117"/>
    </location>
</feature>
<dbReference type="eggNOG" id="ENOG502S3AS">
    <property type="taxonomic scope" value="Eukaryota"/>
</dbReference>
<dbReference type="Proteomes" id="UP000189703">
    <property type="component" value="Unplaced"/>
</dbReference>